<evidence type="ECO:0000256" key="13">
    <source>
        <dbReference type="ARBA" id="ARBA00023052"/>
    </source>
</evidence>
<dbReference type="HOGENOM" id="CLU_009227_0_0_5"/>
<evidence type="ECO:0000256" key="16">
    <source>
        <dbReference type="PIRSR" id="PIRSR605478-1"/>
    </source>
</evidence>
<evidence type="ECO:0000313" key="22">
    <source>
        <dbReference type="EMBL" id="EPX82165.1"/>
    </source>
</evidence>
<dbReference type="SMART" id="SM00861">
    <property type="entry name" value="Transket_pyr"/>
    <property type="match status" value="1"/>
</dbReference>
<evidence type="ECO:0000256" key="8">
    <source>
        <dbReference type="ARBA" id="ARBA00013152"/>
    </source>
</evidence>
<dbReference type="InterPro" id="IPR005475">
    <property type="entry name" value="Transketolase-like_Pyr-bd"/>
</dbReference>
<dbReference type="CDD" id="cd07033">
    <property type="entry name" value="TPP_PYR_DXS_TK_like"/>
    <property type="match status" value="1"/>
</dbReference>
<evidence type="ECO:0000256" key="6">
    <source>
        <dbReference type="ARBA" id="ARBA00007131"/>
    </source>
</evidence>
<feature type="binding site" evidence="18">
    <location>
        <position position="75"/>
    </location>
    <ligand>
        <name>thiamine diphosphate</name>
        <dbReference type="ChEBI" id="CHEBI:58937"/>
    </ligand>
</feature>
<organism evidence="22 23">
    <name type="scientific">Salipiger mucosus DSM 16094</name>
    <dbReference type="NCBI Taxonomy" id="1123237"/>
    <lineage>
        <taxon>Bacteria</taxon>
        <taxon>Pseudomonadati</taxon>
        <taxon>Pseudomonadota</taxon>
        <taxon>Alphaproteobacteria</taxon>
        <taxon>Rhodobacterales</taxon>
        <taxon>Roseobacteraceae</taxon>
        <taxon>Salipiger</taxon>
    </lineage>
</organism>
<dbReference type="InterPro" id="IPR005474">
    <property type="entry name" value="Transketolase_N"/>
</dbReference>
<feature type="binding site" evidence="19">
    <location>
        <position position="162"/>
    </location>
    <ligand>
        <name>Mg(2+)</name>
        <dbReference type="ChEBI" id="CHEBI:18420"/>
    </ligand>
</feature>
<feature type="binding site" evidence="18">
    <location>
        <position position="163"/>
    </location>
    <ligand>
        <name>thiamine diphosphate</name>
        <dbReference type="ChEBI" id="CHEBI:58937"/>
    </ligand>
</feature>
<comment type="cofactor">
    <cofactor evidence="2">
        <name>Mn(2+)</name>
        <dbReference type="ChEBI" id="CHEBI:29035"/>
    </cofactor>
</comment>
<feature type="binding site" evidence="18">
    <location>
        <begin position="124"/>
        <end position="126"/>
    </location>
    <ligand>
        <name>thiamine diphosphate</name>
        <dbReference type="ChEBI" id="CHEBI:58937"/>
    </ligand>
</feature>
<comment type="cofactor">
    <cofactor evidence="3">
        <name>Co(2+)</name>
        <dbReference type="ChEBI" id="CHEBI:48828"/>
    </cofactor>
</comment>
<gene>
    <name evidence="22" type="ORF">Salmuc_02534</name>
</gene>
<feature type="binding site" evidence="19">
    <location>
        <position position="192"/>
    </location>
    <ligand>
        <name>Mg(2+)</name>
        <dbReference type="ChEBI" id="CHEBI:18420"/>
    </ligand>
</feature>
<evidence type="ECO:0000256" key="18">
    <source>
        <dbReference type="PIRSR" id="PIRSR605478-3"/>
    </source>
</evidence>
<dbReference type="InterPro" id="IPR033247">
    <property type="entry name" value="Transketolase_fam"/>
</dbReference>
<dbReference type="Gene3D" id="3.40.50.920">
    <property type="match status" value="1"/>
</dbReference>
<dbReference type="PANTHER" id="PTHR43522:SF2">
    <property type="entry name" value="TRANSKETOLASE 1-RELATED"/>
    <property type="match status" value="1"/>
</dbReference>
<dbReference type="Gene3D" id="3.40.50.970">
    <property type="match status" value="2"/>
</dbReference>
<dbReference type="SUPFAM" id="SSF52922">
    <property type="entry name" value="TK C-terminal domain-like"/>
    <property type="match status" value="1"/>
</dbReference>
<sequence length="666" mass="72503">MNIQSKTNGTVDMRDMAQAIRFLSMDAIVRAQDGHPGTPLGGADIATALFTRHLKFDAAAPEWPDRDRFVHSAGHGSMLLYSLLHLCGYEEMGIDEIRNFRVLGSNTAGHPEYHPSAGIETTTGPLGQGIANAVGMAVAERILNHRFGDDIVDHYTYAYTGDGCLMEGIAAEVIAIAGHLKLGKLVFLWDDNRMTDDGPTDQAVSEDQVVRFENNGWHVQSVDGHDPEAVAAAIAAAKQDDRPSMIACRTFIGYGVPRIQNDRAAHGGKITTEDTDAARENLGWTHAPFELPGDLAQAWHNAGARGASEREAWQARLDALPAADRAEFDRLMRGELPEGWEQVILDAKRRYTESDEAKPGIRASGEMLSALADVIPELISGAPDLEAATQHKRQMRPFTRDDRGGRYIHYGVREHAMGAMMNGMTVHGGIRSVGTTFLVFSDYMRHTLRVAALMRVPGVFVFSHDSIGIGKNGPTHQPVEYLASLRAIPNMWVLRPADAVEMAEAWDLAMRRSDGPVSIICSRQPLDPVRRTQEDENLSARGGYVLAEAEGGARRATLLATGSEVSVALAARDLLQAQRVPTAVVSMPSWELFEAQDAAYRREVLGDGTVRVGVEAAVRLGWDRYVGMEGGFVGMSGFGASGDVADLYRHFGITAERVAEEVTARL</sequence>
<evidence type="ECO:0000256" key="2">
    <source>
        <dbReference type="ARBA" id="ARBA00001936"/>
    </source>
</evidence>
<proteinExistence type="inferred from homology"/>
<evidence type="ECO:0000256" key="19">
    <source>
        <dbReference type="PIRSR" id="PIRSR605478-4"/>
    </source>
</evidence>
<evidence type="ECO:0000259" key="21">
    <source>
        <dbReference type="SMART" id="SM00861"/>
    </source>
</evidence>
<feature type="domain" description="Transketolase-like pyrimidine-binding" evidence="21">
    <location>
        <begin position="358"/>
        <end position="529"/>
    </location>
</feature>
<keyword evidence="11" id="KW-0106">Calcium</keyword>
<comment type="catalytic activity">
    <reaction evidence="14">
        <text>D-sedoheptulose 7-phosphate + D-glyceraldehyde 3-phosphate = aldehydo-D-ribose 5-phosphate + D-xylulose 5-phosphate</text>
        <dbReference type="Rhea" id="RHEA:10508"/>
        <dbReference type="ChEBI" id="CHEBI:57483"/>
        <dbReference type="ChEBI" id="CHEBI:57737"/>
        <dbReference type="ChEBI" id="CHEBI:58273"/>
        <dbReference type="ChEBI" id="CHEBI:59776"/>
        <dbReference type="EC" id="2.2.1.1"/>
    </reaction>
</comment>
<evidence type="ECO:0000256" key="17">
    <source>
        <dbReference type="PIRSR" id="PIRSR605478-2"/>
    </source>
</evidence>
<dbReference type="Proteomes" id="UP000015347">
    <property type="component" value="Unassembled WGS sequence"/>
</dbReference>
<comment type="similarity">
    <text evidence="6">Belongs to the transketolase family.</text>
</comment>
<feature type="binding site" evidence="18">
    <location>
        <position position="266"/>
    </location>
    <ligand>
        <name>thiamine diphosphate</name>
        <dbReference type="ChEBI" id="CHEBI:58937"/>
    </ligand>
</feature>
<comment type="subunit">
    <text evidence="7">Homodimer.</text>
</comment>
<feature type="binding site" evidence="17">
    <location>
        <position position="523"/>
    </location>
    <ligand>
        <name>substrate</name>
    </ligand>
</feature>
<feature type="binding site" evidence="17">
    <location>
        <position position="476"/>
    </location>
    <ligand>
        <name>substrate</name>
    </ligand>
</feature>
<comment type="cofactor">
    <cofactor evidence="1">
        <name>Ca(2+)</name>
        <dbReference type="ChEBI" id="CHEBI:29108"/>
    </cofactor>
</comment>
<feature type="binding site" evidence="18">
    <location>
        <position position="440"/>
    </location>
    <ligand>
        <name>thiamine diphosphate</name>
        <dbReference type="ChEBI" id="CHEBI:58937"/>
    </ligand>
</feature>
<feature type="binding site" evidence="17">
    <location>
        <position position="266"/>
    </location>
    <ligand>
        <name>substrate</name>
    </ligand>
</feature>
<dbReference type="FunFam" id="3.40.50.970:FF:000045">
    <property type="entry name" value="Transketolase"/>
    <property type="match status" value="1"/>
</dbReference>
<accession>S9RVY3</accession>
<dbReference type="CDD" id="cd02012">
    <property type="entry name" value="TPP_TK"/>
    <property type="match status" value="1"/>
</dbReference>
<evidence type="ECO:0000256" key="20">
    <source>
        <dbReference type="PIRSR" id="PIRSR605478-5"/>
    </source>
</evidence>
<dbReference type="EC" id="2.2.1.1" evidence="8 15"/>
<dbReference type="Pfam" id="PF02779">
    <property type="entry name" value="Transket_pyr"/>
    <property type="match status" value="1"/>
</dbReference>
<comment type="cofactor">
    <cofactor evidence="18">
        <name>thiamine diphosphate</name>
        <dbReference type="ChEBI" id="CHEBI:58937"/>
    </cofactor>
    <text evidence="18">Binds 1 thiamine pyrophosphate per subunit. During the reaction, the substrate forms a covalent intermediate with the cofactor.</text>
</comment>
<dbReference type="GO" id="GO:0006098">
    <property type="term" value="P:pentose-phosphate shunt"/>
    <property type="evidence" value="ECO:0007669"/>
    <property type="project" value="TreeGrafter"/>
</dbReference>
<evidence type="ECO:0000256" key="3">
    <source>
        <dbReference type="ARBA" id="ARBA00001941"/>
    </source>
</evidence>
<comment type="pathway">
    <text evidence="4">Carbohydrate degradation; pentose phosphate pathway.</text>
</comment>
<protein>
    <recommendedName>
        <fullName evidence="8 15">Transketolase</fullName>
        <ecNumber evidence="8 15">2.2.1.1</ecNumber>
    </recommendedName>
</protein>
<dbReference type="AlphaFoldDB" id="S9RVY3"/>
<dbReference type="InterPro" id="IPR009014">
    <property type="entry name" value="Transketo_C/PFOR_II"/>
</dbReference>
<evidence type="ECO:0000256" key="14">
    <source>
        <dbReference type="ARBA" id="ARBA00049473"/>
    </source>
</evidence>
<dbReference type="RefSeq" id="WP_021120360.1">
    <property type="nucleotide sequence ID" value="NZ_KE557276.1"/>
</dbReference>
<comment type="caution">
    <text evidence="22">The sequence shown here is derived from an EMBL/GenBank/DDBJ whole genome shotgun (WGS) entry which is preliminary data.</text>
</comment>
<evidence type="ECO:0000256" key="11">
    <source>
        <dbReference type="ARBA" id="ARBA00022837"/>
    </source>
</evidence>
<reference evidence="23" key="1">
    <citation type="journal article" date="2014" name="Stand. Genomic Sci.">
        <title>Genome sequence of the exopolysaccharide-producing Salipiger mucosus type strain (DSM 16094(T)), a moderately halophilic member of the Roseobacter clade.</title>
        <authorList>
            <person name="Riedel T."/>
            <person name="Spring S."/>
            <person name="Fiebig A."/>
            <person name="Petersen J."/>
            <person name="Kyrpides N.C."/>
            <person name="Goker M."/>
            <person name="Klenk H.P."/>
        </authorList>
    </citation>
    <scope>NUCLEOTIDE SEQUENCE [LARGE SCALE GENOMIC DNA]</scope>
    <source>
        <strain evidence="23">DSM 16094</strain>
    </source>
</reference>
<dbReference type="OrthoDB" id="8732661at2"/>
<dbReference type="GO" id="GO:0005829">
    <property type="term" value="C:cytosol"/>
    <property type="evidence" value="ECO:0007669"/>
    <property type="project" value="TreeGrafter"/>
</dbReference>
<keyword evidence="23" id="KW-1185">Reference proteome</keyword>
<keyword evidence="10 19" id="KW-0479">Metal-binding</keyword>
<dbReference type="InterPro" id="IPR005478">
    <property type="entry name" value="Transketolase_bac-like"/>
</dbReference>
<dbReference type="GO" id="GO:0046872">
    <property type="term" value="F:metal ion binding"/>
    <property type="evidence" value="ECO:0007669"/>
    <property type="project" value="UniProtKB-KW"/>
</dbReference>
<dbReference type="InterPro" id="IPR055152">
    <property type="entry name" value="Transketolase-like_C_2"/>
</dbReference>
<comment type="cofactor">
    <cofactor evidence="19">
        <name>Mg(2+)</name>
        <dbReference type="ChEBI" id="CHEBI:18420"/>
    </cofactor>
    <text evidence="19">Binds 1 Mg(2+) ion per subunit. Can also utilize other divalent metal cations, such as Ca(2+), Mn(2+) and Co(2+).</text>
</comment>
<evidence type="ECO:0000256" key="9">
    <source>
        <dbReference type="ARBA" id="ARBA00022679"/>
    </source>
</evidence>
<feature type="active site" description="Proton donor" evidence="16">
    <location>
        <position position="414"/>
    </location>
</feature>
<evidence type="ECO:0000256" key="12">
    <source>
        <dbReference type="ARBA" id="ARBA00022842"/>
    </source>
</evidence>
<name>S9RVY3_9RHOB</name>
<keyword evidence="9 22" id="KW-0808">Transferase</keyword>
<dbReference type="Pfam" id="PF22613">
    <property type="entry name" value="Transketolase_C_1"/>
    <property type="match status" value="1"/>
</dbReference>
<dbReference type="SUPFAM" id="SSF52518">
    <property type="entry name" value="Thiamin diphosphate-binding fold (THDP-binding)"/>
    <property type="match status" value="2"/>
</dbReference>
<evidence type="ECO:0000256" key="7">
    <source>
        <dbReference type="ARBA" id="ARBA00011738"/>
    </source>
</evidence>
<evidence type="ECO:0000256" key="4">
    <source>
        <dbReference type="ARBA" id="ARBA00004959"/>
    </source>
</evidence>
<evidence type="ECO:0000256" key="5">
    <source>
        <dbReference type="ARBA" id="ARBA00005215"/>
    </source>
</evidence>
<feature type="site" description="Important for catalytic activity" evidence="20">
    <location>
        <position position="266"/>
    </location>
</feature>
<feature type="binding site" evidence="18">
    <location>
        <position position="192"/>
    </location>
    <ligand>
        <name>thiamine diphosphate</name>
        <dbReference type="ChEBI" id="CHEBI:58937"/>
    </ligand>
</feature>
<dbReference type="Pfam" id="PF00456">
    <property type="entry name" value="Transketolase_N"/>
    <property type="match status" value="1"/>
</dbReference>
<evidence type="ECO:0000256" key="1">
    <source>
        <dbReference type="ARBA" id="ARBA00001913"/>
    </source>
</evidence>
<dbReference type="EMBL" id="APVH01000027">
    <property type="protein sequence ID" value="EPX82165.1"/>
    <property type="molecule type" value="Genomic_DNA"/>
</dbReference>
<dbReference type="GO" id="GO:0004802">
    <property type="term" value="F:transketolase activity"/>
    <property type="evidence" value="ECO:0007669"/>
    <property type="project" value="UniProtKB-UniRule"/>
</dbReference>
<dbReference type="FunFam" id="3.40.50.970:FF:000004">
    <property type="entry name" value="Transketolase"/>
    <property type="match status" value="1"/>
</dbReference>
<comment type="pathway">
    <text evidence="5">Carbohydrate biosynthesis; Calvin cycle.</text>
</comment>
<keyword evidence="12 19" id="KW-0460">Magnesium</keyword>
<evidence type="ECO:0000256" key="10">
    <source>
        <dbReference type="ARBA" id="ARBA00022723"/>
    </source>
</evidence>
<feature type="site" description="Important for catalytic activity" evidence="20">
    <location>
        <position position="35"/>
    </location>
</feature>
<dbReference type="eggNOG" id="COG0021">
    <property type="taxonomic scope" value="Bacteria"/>
</dbReference>
<feature type="binding site" evidence="17">
    <location>
        <position position="464"/>
    </location>
    <ligand>
        <name>substrate</name>
    </ligand>
</feature>
<dbReference type="STRING" id="1123237.Salmuc_02534"/>
<dbReference type="InterPro" id="IPR029061">
    <property type="entry name" value="THDP-binding"/>
</dbReference>
<evidence type="ECO:0000313" key="23">
    <source>
        <dbReference type="Proteomes" id="UP000015347"/>
    </source>
</evidence>
<dbReference type="PANTHER" id="PTHR43522">
    <property type="entry name" value="TRANSKETOLASE"/>
    <property type="match status" value="1"/>
</dbReference>
<feature type="binding site" evidence="17">
    <location>
        <position position="35"/>
    </location>
    <ligand>
        <name>substrate</name>
    </ligand>
</feature>
<evidence type="ECO:0000256" key="15">
    <source>
        <dbReference type="NCBIfam" id="TIGR00232"/>
    </source>
</evidence>
<keyword evidence="13 18" id="KW-0786">Thiamine pyrophosphate</keyword>
<dbReference type="NCBIfam" id="TIGR00232">
    <property type="entry name" value="tktlase_bact"/>
    <property type="match status" value="1"/>
</dbReference>